<dbReference type="Gene3D" id="3.40.50.12500">
    <property type="match status" value="1"/>
</dbReference>
<dbReference type="Proteomes" id="UP000075787">
    <property type="component" value="Unassembled WGS sequence"/>
</dbReference>
<organism evidence="1 2">
    <name type="scientific">Tistrella mobilis</name>
    <dbReference type="NCBI Taxonomy" id="171437"/>
    <lineage>
        <taxon>Bacteria</taxon>
        <taxon>Pseudomonadati</taxon>
        <taxon>Pseudomonadota</taxon>
        <taxon>Alphaproteobacteria</taxon>
        <taxon>Geminicoccales</taxon>
        <taxon>Geminicoccaceae</taxon>
        <taxon>Tistrella</taxon>
    </lineage>
</organism>
<dbReference type="EMBL" id="LPZR01000009">
    <property type="protein sequence ID" value="KYO57694.1"/>
    <property type="molecule type" value="Genomic_DNA"/>
</dbReference>
<dbReference type="GeneID" id="97238833"/>
<dbReference type="PANTHER" id="PTHR40267:SF1">
    <property type="entry name" value="BLR3294 PROTEIN"/>
    <property type="match status" value="1"/>
</dbReference>
<reference evidence="1 2" key="1">
    <citation type="submission" date="2015-12" db="EMBL/GenBank/DDBJ databases">
        <title>Genome sequence of Tistrella mobilis MCCC 1A02139.</title>
        <authorList>
            <person name="Lu L."/>
            <person name="Lai Q."/>
            <person name="Shao Z."/>
            <person name="Qian P."/>
        </authorList>
    </citation>
    <scope>NUCLEOTIDE SEQUENCE [LARGE SCALE GENOMIC DNA]</scope>
    <source>
        <strain evidence="1 2">MCCC 1A02139</strain>
    </source>
</reference>
<evidence type="ECO:0000313" key="1">
    <source>
        <dbReference type="EMBL" id="KYO57694.1"/>
    </source>
</evidence>
<dbReference type="RefSeq" id="WP_062761305.1">
    <property type="nucleotide sequence ID" value="NZ_CP121042.1"/>
</dbReference>
<name>A0A162M026_9PROT</name>
<accession>A0A162M026</accession>
<evidence type="ECO:0000313" key="2">
    <source>
        <dbReference type="Proteomes" id="UP000075787"/>
    </source>
</evidence>
<sequence length="247" mass="26671">MSDSLGWRAKFGVLVPSTNTSVQPEFDRMAPPGVTSHIARIAIPNIAIHNDDDFNELIRLIAEAQMAAVDSVMSCEPDRLVLGISAETFWDGLAASRKLKAELEAHTGLQVSMGSDACQAALGIYGAKRIAVITPYQPVGDRNVVRFFEECGYEVPRIKGLKCASPVKIAHVQETELAAAIREVDGPDVDAVVQVGTNLAMARLAGFAETWLGKPVIAINTAIFWHALRAQGVDDRIDGWGSLLLKH</sequence>
<dbReference type="PANTHER" id="PTHR40267">
    <property type="entry name" value="BLR3294 PROTEIN"/>
    <property type="match status" value="1"/>
</dbReference>
<dbReference type="Pfam" id="PF17645">
    <property type="entry name" value="Amdase"/>
    <property type="match status" value="1"/>
</dbReference>
<dbReference type="InterPro" id="IPR026286">
    <property type="entry name" value="MaiA/AMDase"/>
</dbReference>
<dbReference type="PIRSF" id="PIRSF015736">
    <property type="entry name" value="MI"/>
    <property type="match status" value="1"/>
</dbReference>
<dbReference type="OrthoDB" id="9816064at2"/>
<proteinExistence type="predicted"/>
<dbReference type="InterPro" id="IPR053714">
    <property type="entry name" value="Iso_Racemase_Enz_sf"/>
</dbReference>
<comment type="caution">
    <text evidence="1">The sequence shown here is derived from an EMBL/GenBank/DDBJ whole genome shotgun (WGS) entry which is preliminary data.</text>
</comment>
<protein>
    <submittedName>
        <fullName evidence="1">Arylmalonate decarboxylase</fullName>
    </submittedName>
</protein>
<gene>
    <name evidence="1" type="ORF">AUP44_19205</name>
</gene>
<dbReference type="AlphaFoldDB" id="A0A162M026"/>